<evidence type="ECO:0008006" key="5">
    <source>
        <dbReference type="Google" id="ProtNLM"/>
    </source>
</evidence>
<organism evidence="3 4">
    <name type="scientific">Tolypocladium paradoxum</name>
    <dbReference type="NCBI Taxonomy" id="94208"/>
    <lineage>
        <taxon>Eukaryota</taxon>
        <taxon>Fungi</taxon>
        <taxon>Dikarya</taxon>
        <taxon>Ascomycota</taxon>
        <taxon>Pezizomycotina</taxon>
        <taxon>Sordariomycetes</taxon>
        <taxon>Hypocreomycetidae</taxon>
        <taxon>Hypocreales</taxon>
        <taxon>Ophiocordycipitaceae</taxon>
        <taxon>Tolypocladium</taxon>
    </lineage>
</organism>
<protein>
    <recommendedName>
        <fullName evidence="5">MARVEL domain-containing protein</fullName>
    </recommendedName>
</protein>
<feature type="transmembrane region" description="Helical" evidence="2">
    <location>
        <begin position="228"/>
        <end position="251"/>
    </location>
</feature>
<feature type="transmembrane region" description="Helical" evidence="2">
    <location>
        <begin position="173"/>
        <end position="196"/>
    </location>
</feature>
<keyword evidence="2" id="KW-0472">Membrane</keyword>
<gene>
    <name evidence="3" type="ORF">TPAR_06283</name>
</gene>
<comment type="caution">
    <text evidence="3">The sequence shown here is derived from an EMBL/GenBank/DDBJ whole genome shotgun (WGS) entry which is preliminary data.</text>
</comment>
<evidence type="ECO:0000256" key="1">
    <source>
        <dbReference type="SAM" id="MobiDB-lite"/>
    </source>
</evidence>
<accession>A0A2S4KTI7</accession>
<keyword evidence="4" id="KW-1185">Reference proteome</keyword>
<evidence type="ECO:0000313" key="3">
    <source>
        <dbReference type="EMBL" id="POR33501.1"/>
    </source>
</evidence>
<evidence type="ECO:0000313" key="4">
    <source>
        <dbReference type="Proteomes" id="UP000237481"/>
    </source>
</evidence>
<dbReference type="STRING" id="94208.A0A2S4KTI7"/>
<feature type="region of interest" description="Disordered" evidence="1">
    <location>
        <begin position="1"/>
        <end position="47"/>
    </location>
</feature>
<keyword evidence="2" id="KW-0812">Transmembrane</keyword>
<proteinExistence type="predicted"/>
<dbReference type="OrthoDB" id="4927738at2759"/>
<reference evidence="3 4" key="1">
    <citation type="submission" date="2018-01" db="EMBL/GenBank/DDBJ databases">
        <title>Harnessing the power of phylogenomics to disentangle the directionality and signatures of interkingdom host jumping in the parasitic fungal genus Tolypocladium.</title>
        <authorList>
            <person name="Quandt C.A."/>
            <person name="Patterson W."/>
            <person name="Spatafora J.W."/>
        </authorList>
    </citation>
    <scope>NUCLEOTIDE SEQUENCE [LARGE SCALE GENOMIC DNA]</scope>
    <source>
        <strain evidence="3 4">NRBC 100945</strain>
    </source>
</reference>
<feature type="compositionally biased region" description="Low complexity" evidence="1">
    <location>
        <begin position="14"/>
        <end position="24"/>
    </location>
</feature>
<feature type="transmembrane region" description="Helical" evidence="2">
    <location>
        <begin position="133"/>
        <end position="153"/>
    </location>
</feature>
<keyword evidence="2" id="KW-1133">Transmembrane helix</keyword>
<evidence type="ECO:0000256" key="2">
    <source>
        <dbReference type="SAM" id="Phobius"/>
    </source>
</evidence>
<feature type="region of interest" description="Disordered" evidence="1">
    <location>
        <begin position="303"/>
        <end position="354"/>
    </location>
</feature>
<dbReference type="AlphaFoldDB" id="A0A2S4KTI7"/>
<name>A0A2S4KTI7_9HYPO</name>
<feature type="transmembrane region" description="Helical" evidence="2">
    <location>
        <begin position="105"/>
        <end position="127"/>
    </location>
</feature>
<dbReference type="Proteomes" id="UP000237481">
    <property type="component" value="Unassembled WGS sequence"/>
</dbReference>
<sequence length="354" mass="38875">MAPETSTQAESRTEPQTTTTMQPQDNSLPTPPPGAWQTQRDSSSPLQPAQPYMLYPASYGAPFIPYSENREQRAFQQHQLNPHQFATLQRPVVPERKAWRITKDVLHVLSVVLSIVGLGFGFSLLSYGPRFDGAVGAIAGCPIFVIALVWSVAEEITRWVRNWGHGIHPGAHVGVSLFLWLCCAVVGSLMSAFVGLSDFDCYYDSYDSSYYGSSSKCATSYGGSRGRFLAVVILLLVLWLVHFIIFVGACIDTAKRNAANSKPIMVAAQPPYWGPMLQQGWQQPMTQQVYPPQQSYYQQFQGMPVQPHTTSPRAVSGEGQGSRRGTQPEIAQLSTPADHGVREFYTPAGSSSAP</sequence>
<dbReference type="EMBL" id="PKSG01000680">
    <property type="protein sequence ID" value="POR33501.1"/>
    <property type="molecule type" value="Genomic_DNA"/>
</dbReference>
<feature type="compositionally biased region" description="Polar residues" evidence="1">
    <location>
        <begin position="1"/>
        <end position="10"/>
    </location>
</feature>
<feature type="compositionally biased region" description="Polar residues" evidence="1">
    <location>
        <begin position="36"/>
        <end position="47"/>
    </location>
</feature>